<dbReference type="GO" id="GO:0003677">
    <property type="term" value="F:DNA binding"/>
    <property type="evidence" value="ECO:0007669"/>
    <property type="project" value="InterPro"/>
</dbReference>
<dbReference type="CDD" id="cd00093">
    <property type="entry name" value="HTH_XRE"/>
    <property type="match status" value="1"/>
</dbReference>
<name>A0A8T4IYL9_9ACTN</name>
<dbReference type="Gene3D" id="1.10.260.40">
    <property type="entry name" value="lambda repressor-like DNA-binding domains"/>
    <property type="match status" value="1"/>
</dbReference>
<proteinExistence type="predicted"/>
<dbReference type="EMBL" id="JAGSMN010000665">
    <property type="protein sequence ID" value="MBR7676450.1"/>
    <property type="molecule type" value="Genomic_DNA"/>
</dbReference>
<dbReference type="InterPro" id="IPR001387">
    <property type="entry name" value="Cro/C1-type_HTH"/>
</dbReference>
<evidence type="ECO:0000259" key="1">
    <source>
        <dbReference type="PROSITE" id="PS50943"/>
    </source>
</evidence>
<dbReference type="AlphaFoldDB" id="A0A8T4IYL9"/>
<organism evidence="2 3">
    <name type="scientific">Streptomyces daliensis</name>
    <dbReference type="NCBI Taxonomy" id="299421"/>
    <lineage>
        <taxon>Bacteria</taxon>
        <taxon>Bacillati</taxon>
        <taxon>Actinomycetota</taxon>
        <taxon>Actinomycetes</taxon>
        <taxon>Kitasatosporales</taxon>
        <taxon>Streptomycetaceae</taxon>
        <taxon>Streptomyces</taxon>
    </lineage>
</organism>
<dbReference type="PROSITE" id="PS50943">
    <property type="entry name" value="HTH_CROC1"/>
    <property type="match status" value="1"/>
</dbReference>
<feature type="domain" description="HTH cro/C1-type" evidence="1">
    <location>
        <begin position="21"/>
        <end position="75"/>
    </location>
</feature>
<dbReference type="InterPro" id="IPR010982">
    <property type="entry name" value="Lambda_DNA-bd_dom_sf"/>
</dbReference>
<reference evidence="2" key="1">
    <citation type="submission" date="2021-04" db="EMBL/GenBank/DDBJ databases">
        <title>Sequencing of actinobacteria type strains.</title>
        <authorList>
            <person name="Nguyen G.-S."/>
            <person name="Wentzel A."/>
        </authorList>
    </citation>
    <scope>NUCLEOTIDE SEQUENCE</scope>
    <source>
        <strain evidence="2">DSM 42095</strain>
    </source>
</reference>
<comment type="caution">
    <text evidence="2">The sequence shown here is derived from an EMBL/GenBank/DDBJ whole genome shotgun (WGS) entry which is preliminary data.</text>
</comment>
<gene>
    <name evidence="2" type="ORF">KDA82_26270</name>
</gene>
<evidence type="ECO:0000313" key="3">
    <source>
        <dbReference type="Proteomes" id="UP000675554"/>
    </source>
</evidence>
<protein>
    <submittedName>
        <fullName evidence="2">Helix-turn-helix domain-containing protein</fullName>
    </submittedName>
</protein>
<sequence>MANVKELDPGASPLHYFGAELRRLRDEAGLTLAQLGSVLYCTGSLIGQIETAAKTPTLDFVQRVDVALGADGALLRLWDLVKRSRLPYKQRRVAEFEESANQILTYQPQVVHGLLQTKAYAREVLCALSHDDLDAKMAGRLERQRILERAAPPLLWVVLGEAVLHHEVGGQETMRTQLLRLLQYRHVGQVNIQVLPFRLGVHAGLNGAFTLFSYEDQPNVAYAESYEGVEATVDPQEFRARSLRYDHLRAAALSPADSAELIARVMEERYERGSRSAEWPMA</sequence>
<evidence type="ECO:0000313" key="2">
    <source>
        <dbReference type="EMBL" id="MBR7676450.1"/>
    </source>
</evidence>
<dbReference type="Proteomes" id="UP000675554">
    <property type="component" value="Unassembled WGS sequence"/>
</dbReference>
<dbReference type="SUPFAM" id="SSF47413">
    <property type="entry name" value="lambda repressor-like DNA-binding domains"/>
    <property type="match status" value="1"/>
</dbReference>
<dbReference type="Pfam" id="PF13560">
    <property type="entry name" value="HTH_31"/>
    <property type="match status" value="1"/>
</dbReference>
<dbReference type="Pfam" id="PF19054">
    <property type="entry name" value="DUF5753"/>
    <property type="match status" value="1"/>
</dbReference>
<keyword evidence="3" id="KW-1185">Reference proteome</keyword>
<accession>A0A8T4IYL9</accession>
<dbReference type="SMART" id="SM00530">
    <property type="entry name" value="HTH_XRE"/>
    <property type="match status" value="1"/>
</dbReference>
<dbReference type="InterPro" id="IPR043917">
    <property type="entry name" value="DUF5753"/>
</dbReference>